<name>K0F5T2_NOCB7</name>
<keyword evidence="1" id="KW-0812">Transmembrane</keyword>
<evidence type="ECO:0000313" key="2">
    <source>
        <dbReference type="EMBL" id="AFU04695.1"/>
    </source>
</evidence>
<dbReference type="KEGG" id="nbr:O3I_033730"/>
<dbReference type="EMBL" id="CP003876">
    <property type="protein sequence ID" value="AFU04695.1"/>
    <property type="molecule type" value="Genomic_DNA"/>
</dbReference>
<organism evidence="2 3">
    <name type="scientific">Nocardia brasiliensis (strain ATCC 700358 / HUJEG-1)</name>
    <dbReference type="NCBI Taxonomy" id="1133849"/>
    <lineage>
        <taxon>Bacteria</taxon>
        <taxon>Bacillati</taxon>
        <taxon>Actinomycetota</taxon>
        <taxon>Actinomycetes</taxon>
        <taxon>Mycobacteriales</taxon>
        <taxon>Nocardiaceae</taxon>
        <taxon>Nocardia</taxon>
    </lineage>
</organism>
<evidence type="ECO:0000313" key="3">
    <source>
        <dbReference type="Proteomes" id="UP000006304"/>
    </source>
</evidence>
<dbReference type="InterPro" id="IPR025495">
    <property type="entry name" value="DUF4386"/>
</dbReference>
<evidence type="ECO:0008006" key="4">
    <source>
        <dbReference type="Google" id="ProtNLM"/>
    </source>
</evidence>
<feature type="transmembrane region" description="Helical" evidence="1">
    <location>
        <begin position="107"/>
        <end position="128"/>
    </location>
</feature>
<feature type="transmembrane region" description="Helical" evidence="1">
    <location>
        <begin position="134"/>
        <end position="158"/>
    </location>
</feature>
<keyword evidence="3" id="KW-1185">Reference proteome</keyword>
<keyword evidence="1" id="KW-1133">Transmembrane helix</keyword>
<dbReference type="AlphaFoldDB" id="K0F5T2"/>
<gene>
    <name evidence="2" type="ORF">O3I_033730</name>
</gene>
<reference evidence="2 3" key="1">
    <citation type="journal article" date="2012" name="J. Bacteriol.">
        <title>Complete genome sequence of Nocardia brasiliensis HUJEG-1.</title>
        <authorList>
            <person name="Vera-Cabrera L."/>
            <person name="Ortiz-Lopez R."/>
            <person name="Elizondo-Gonzalez R."/>
            <person name="Perez-Maya A.A."/>
            <person name="Ocampo-Candiani J."/>
        </authorList>
    </citation>
    <scope>NUCLEOTIDE SEQUENCE [LARGE SCALE GENOMIC DNA]</scope>
    <source>
        <strain evidence="3">ATCC 700358</strain>
    </source>
</reference>
<dbReference type="HOGENOM" id="CLU_1617288_0_0_11"/>
<protein>
    <recommendedName>
        <fullName evidence="4">Transmembrane protein</fullName>
    </recommendedName>
</protein>
<proteinExistence type="predicted"/>
<sequence length="164" mass="17549">MGGRLLWPAAHVAHRARLCPRPFRGAEHGNRCCDFRGGLTIDGFAFKRVADQWATSADAEAERNLQLADALFAVLYGTVTASATWTFGLPFLLIGSAIVVDRSFPRWIGVLMAVAGTGSAVGGVVTYLDWHPSSGFVVALACNAISTAFLAVLGAVMWRQAKRL</sequence>
<feature type="transmembrane region" description="Helical" evidence="1">
    <location>
        <begin position="73"/>
        <end position="100"/>
    </location>
</feature>
<dbReference type="Pfam" id="PF14329">
    <property type="entry name" value="DUF4386"/>
    <property type="match status" value="1"/>
</dbReference>
<accession>K0F5T2</accession>
<evidence type="ECO:0000256" key="1">
    <source>
        <dbReference type="SAM" id="Phobius"/>
    </source>
</evidence>
<keyword evidence="1" id="KW-0472">Membrane</keyword>
<dbReference type="Proteomes" id="UP000006304">
    <property type="component" value="Chromosome"/>
</dbReference>